<dbReference type="InterPro" id="IPR017946">
    <property type="entry name" value="PLC-like_Pdiesterase_TIM-brl"/>
</dbReference>
<dbReference type="RefSeq" id="WP_184292969.1">
    <property type="nucleotide sequence ID" value="NZ_JACHJO010000010.1"/>
</dbReference>
<protein>
    <submittedName>
        <fullName evidence="2">Glycerophosphoryl diester phosphodiesterase</fullName>
        <ecNumber evidence="2">3.1.4.46</ecNumber>
    </submittedName>
</protein>
<dbReference type="PANTHER" id="PTHR46211:SF1">
    <property type="entry name" value="GLYCEROPHOSPHODIESTER PHOSPHODIESTERASE, CYTOPLASMIC"/>
    <property type="match status" value="1"/>
</dbReference>
<keyword evidence="3" id="KW-1185">Reference proteome</keyword>
<dbReference type="PROSITE" id="PS51704">
    <property type="entry name" value="GP_PDE"/>
    <property type="match status" value="1"/>
</dbReference>
<accession>A0A841IW84</accession>
<dbReference type="CDD" id="cd08556">
    <property type="entry name" value="GDPD"/>
    <property type="match status" value="1"/>
</dbReference>
<dbReference type="Gene3D" id="3.20.20.190">
    <property type="entry name" value="Phosphatidylinositol (PI) phosphodiesterase"/>
    <property type="match status" value="1"/>
</dbReference>
<dbReference type="EC" id="3.1.4.46" evidence="2"/>
<keyword evidence="2" id="KW-0378">Hydrolase</keyword>
<dbReference type="Pfam" id="PF03009">
    <property type="entry name" value="GDPD"/>
    <property type="match status" value="1"/>
</dbReference>
<dbReference type="Proteomes" id="UP000536604">
    <property type="component" value="Unassembled WGS sequence"/>
</dbReference>
<dbReference type="SUPFAM" id="SSF51695">
    <property type="entry name" value="PLC-like phosphodiesterases"/>
    <property type="match status" value="1"/>
</dbReference>
<dbReference type="GO" id="GO:0006629">
    <property type="term" value="P:lipid metabolic process"/>
    <property type="evidence" value="ECO:0007669"/>
    <property type="project" value="InterPro"/>
</dbReference>
<dbReference type="PANTHER" id="PTHR46211">
    <property type="entry name" value="GLYCEROPHOSPHORYL DIESTER PHOSPHODIESTERASE"/>
    <property type="match status" value="1"/>
</dbReference>
<comment type="caution">
    <text evidence="2">The sequence shown here is derived from an EMBL/GenBank/DDBJ whole genome shotgun (WGS) entry which is preliminary data.</text>
</comment>
<proteinExistence type="predicted"/>
<dbReference type="InterPro" id="IPR030395">
    <property type="entry name" value="GP_PDE_dom"/>
</dbReference>
<feature type="domain" description="GP-PDE" evidence="1">
    <location>
        <begin position="2"/>
        <end position="226"/>
    </location>
</feature>
<dbReference type="GO" id="GO:0008889">
    <property type="term" value="F:glycerophosphodiester phosphodiesterase activity"/>
    <property type="evidence" value="ECO:0007669"/>
    <property type="project" value="UniProtKB-EC"/>
</dbReference>
<reference evidence="2 3" key="1">
    <citation type="submission" date="2020-08" db="EMBL/GenBank/DDBJ databases">
        <title>Genomic Encyclopedia of Type Strains, Phase III (KMG-III): the genomes of soil and plant-associated and newly described type strains.</title>
        <authorList>
            <person name="Whitman W."/>
        </authorList>
    </citation>
    <scope>NUCLEOTIDE SEQUENCE [LARGE SCALE GENOMIC DNA]</scope>
    <source>
        <strain evidence="2 3">CECT 8712</strain>
    </source>
</reference>
<organism evidence="2 3">
    <name type="scientific">Nocardiopsis algeriensis</name>
    <dbReference type="NCBI Taxonomy" id="1478215"/>
    <lineage>
        <taxon>Bacteria</taxon>
        <taxon>Bacillati</taxon>
        <taxon>Actinomycetota</taxon>
        <taxon>Actinomycetes</taxon>
        <taxon>Streptosporangiales</taxon>
        <taxon>Nocardiopsidaceae</taxon>
        <taxon>Nocardiopsis</taxon>
    </lineage>
</organism>
<evidence type="ECO:0000313" key="2">
    <source>
        <dbReference type="EMBL" id="MBB6121536.1"/>
    </source>
</evidence>
<name>A0A841IW84_9ACTN</name>
<evidence type="ECO:0000259" key="1">
    <source>
        <dbReference type="PROSITE" id="PS51704"/>
    </source>
</evidence>
<sequence length="239" mass="25531">MTLSIALRGDTARFPGNTLPALRAAWRAGADLVKVDVHLTRDGYPVLAGERTAELRNRPPRPLADLSLAELAAARDDVEHRIPTLLEVLSEFRDGDVPALVLDSASAEAALASDALLRERGFAEHVLHTGSVEALGSLSAQNPSARLLLPWDQEVLPSAAALHGLRPTYLGMRSPLLTREGIVEAHRSGYLVAAWDVEDFSEMARLVGTGVDAIAAERLDDLVAVVSGRAQDEVQVSGV</sequence>
<evidence type="ECO:0000313" key="3">
    <source>
        <dbReference type="Proteomes" id="UP000536604"/>
    </source>
</evidence>
<dbReference type="AlphaFoldDB" id="A0A841IW84"/>
<gene>
    <name evidence="2" type="ORF">FHS13_003505</name>
</gene>
<dbReference type="EMBL" id="JACHJO010000010">
    <property type="protein sequence ID" value="MBB6121536.1"/>
    <property type="molecule type" value="Genomic_DNA"/>
</dbReference>